<feature type="compositionally biased region" description="Polar residues" evidence="1">
    <location>
        <begin position="37"/>
        <end position="56"/>
    </location>
</feature>
<name>A0ABU2XNZ0_9ACTN</name>
<evidence type="ECO:0008006" key="5">
    <source>
        <dbReference type="Google" id="ProtNLM"/>
    </source>
</evidence>
<evidence type="ECO:0000256" key="1">
    <source>
        <dbReference type="SAM" id="MobiDB-lite"/>
    </source>
</evidence>
<sequence length="460" mass="47489">MVGAAVAALLAAGAGVWAMAGDDGERPAAASKPPGTPNTNQTGQHANTLPPGTTSGRHGDSGGPGEARRPGEARVLFRKPAPRALKSGAELPGFWAMDGYVVKPVQDRVIAYDDHGGRKWTVKLGKAVCAVPETPTGGKLVIAYGGRGKDGCGRLALIDLDKGAKLWDRPAPAAGAPGSDHLGMGLAQSGDLAGLSWYGGSAVIRVGDGRRVSPGALHRGCAVDGFAGGRSLLRAYSCDDGSAGLQRINTHTGAVSWTYPVRKGYKVSTIFSTAPVVVALADARHKSGGILALSDRGKRRSALELGKRSYQPECGLDLFGTKLGGCRGIAVSPDTFYLPTELTLSGNGVPTSEIHAFDLRTGKRKWAAKVPGRMLFPLRADGGNLIAYEEPTAGAAGSVVSIGAGGGRPKTLLRLPSTTRDEEAGLASATRIYRNGVFYLASDRFAGSGAAEEMIMAFCS</sequence>
<dbReference type="EMBL" id="JAVRFD010000018">
    <property type="protein sequence ID" value="MDT0547200.1"/>
    <property type="molecule type" value="Genomic_DNA"/>
</dbReference>
<feature type="region of interest" description="Disordered" evidence="1">
    <location>
        <begin position="23"/>
        <end position="71"/>
    </location>
</feature>
<dbReference type="InterPro" id="IPR015943">
    <property type="entry name" value="WD40/YVTN_repeat-like_dom_sf"/>
</dbReference>
<feature type="signal peptide" evidence="2">
    <location>
        <begin position="1"/>
        <end position="20"/>
    </location>
</feature>
<keyword evidence="2" id="KW-0732">Signal</keyword>
<evidence type="ECO:0000313" key="3">
    <source>
        <dbReference type="EMBL" id="MDT0547200.1"/>
    </source>
</evidence>
<dbReference type="SUPFAM" id="SSF50998">
    <property type="entry name" value="Quinoprotein alcohol dehydrogenase-like"/>
    <property type="match status" value="1"/>
</dbReference>
<dbReference type="RefSeq" id="WP_311727719.1">
    <property type="nucleotide sequence ID" value="NZ_JAVRFD010000018.1"/>
</dbReference>
<protein>
    <recommendedName>
        <fullName evidence="5">PQQ-binding-like beta-propeller repeat protein</fullName>
    </recommendedName>
</protein>
<organism evidence="3 4">
    <name type="scientific">Streptomyces lonegramiae</name>
    <dbReference type="NCBI Taxonomy" id="3075524"/>
    <lineage>
        <taxon>Bacteria</taxon>
        <taxon>Bacillati</taxon>
        <taxon>Actinomycetota</taxon>
        <taxon>Actinomycetes</taxon>
        <taxon>Kitasatosporales</taxon>
        <taxon>Streptomycetaceae</taxon>
        <taxon>Streptomyces</taxon>
    </lineage>
</organism>
<proteinExistence type="predicted"/>
<keyword evidence="4" id="KW-1185">Reference proteome</keyword>
<feature type="chain" id="PRO_5046983179" description="PQQ-binding-like beta-propeller repeat protein" evidence="2">
    <location>
        <begin position="21"/>
        <end position="460"/>
    </location>
</feature>
<dbReference type="Gene3D" id="2.130.10.10">
    <property type="entry name" value="YVTN repeat-like/Quinoprotein amine dehydrogenase"/>
    <property type="match status" value="1"/>
</dbReference>
<gene>
    <name evidence="3" type="ORF">RND15_31520</name>
</gene>
<reference evidence="3" key="1">
    <citation type="submission" date="2024-05" db="EMBL/GenBank/DDBJ databases">
        <title>30 novel species of actinomycetes from the DSMZ collection.</title>
        <authorList>
            <person name="Nouioui I."/>
        </authorList>
    </citation>
    <scope>NUCLEOTIDE SEQUENCE</scope>
    <source>
        <strain evidence="3">DSM 41529</strain>
    </source>
</reference>
<comment type="caution">
    <text evidence="3">The sequence shown here is derived from an EMBL/GenBank/DDBJ whole genome shotgun (WGS) entry which is preliminary data.</text>
</comment>
<dbReference type="InterPro" id="IPR011047">
    <property type="entry name" value="Quinoprotein_ADH-like_sf"/>
</dbReference>
<dbReference type="Proteomes" id="UP001180754">
    <property type="component" value="Unassembled WGS sequence"/>
</dbReference>
<evidence type="ECO:0000313" key="4">
    <source>
        <dbReference type="Proteomes" id="UP001180754"/>
    </source>
</evidence>
<evidence type="ECO:0000256" key="2">
    <source>
        <dbReference type="SAM" id="SignalP"/>
    </source>
</evidence>
<accession>A0ABU2XNZ0</accession>